<reference evidence="7 8" key="1">
    <citation type="submission" date="2024-01" db="EMBL/GenBank/DDBJ databases">
        <title>Characterization of antibiotic resistant novel bacterial strains and their environmental applications.</title>
        <authorList>
            <person name="Manzoor S."/>
            <person name="Abbas S."/>
            <person name="Arshad M."/>
            <person name="Ahmed I."/>
        </authorList>
    </citation>
    <scope>NUCLEOTIDE SEQUENCE [LARGE SCALE GENOMIC DNA]</scope>
    <source>
        <strain evidence="7 8">NCCP-602</strain>
    </source>
</reference>
<comment type="similarity">
    <text evidence="1">Belongs to the N(4)/N(6)-methyltransferase family.</text>
</comment>
<dbReference type="SUPFAM" id="SSF53335">
    <property type="entry name" value="S-adenosyl-L-methionine-dependent methyltransferases"/>
    <property type="match status" value="1"/>
</dbReference>
<dbReference type="InterPro" id="IPR029063">
    <property type="entry name" value="SAM-dependent_MTases_sf"/>
</dbReference>
<proteinExistence type="inferred from homology"/>
<name>A0ABN0SQN9_9MICO</name>
<dbReference type="PROSITE" id="PS00092">
    <property type="entry name" value="N6_MTASE"/>
    <property type="match status" value="1"/>
</dbReference>
<evidence type="ECO:0000256" key="4">
    <source>
        <dbReference type="ARBA" id="ARBA00022691"/>
    </source>
</evidence>
<feature type="compositionally biased region" description="Low complexity" evidence="5">
    <location>
        <begin position="394"/>
        <end position="409"/>
    </location>
</feature>
<dbReference type="EMBL" id="BAAAAF010000011">
    <property type="protein sequence ID" value="GAA0036721.1"/>
    <property type="molecule type" value="Genomic_DNA"/>
</dbReference>
<dbReference type="Gene3D" id="3.40.50.150">
    <property type="entry name" value="Vaccinia Virus protein VP39"/>
    <property type="match status" value="1"/>
</dbReference>
<sequence>MATALSWPGKEKSLTLGRELSQTAGAGFVSAARGRSSGAAGSGSTSADGRSSVTTDRLGEGTDGTGGPRTVVPDLRENLLIVGDNLPALQSLLATHRGRVKVVYIDPPYNTGNAHAYKDDGHDHDSWLSFMAPRLMLARELMRDDGVLYLHLDDGESAWAQLLGHEIFGEANSLGTLIHQRAKGGGNSPSFVRGHDYIHVWGRDARSAGTFLTEKKAPAKVEVIDGRKMLVETDVLRTSFGRYERGSERRLMYEDIAAVKGEKKLAEVDAKLASGEFILRPWGPGKHAVVRVTPYEKASSKLYSIIKALGGQNDLEDLGLGGVFGYPKPVELVKTLITAQTFFDPNAIVLDFFAGSGTTAQAVMAANRRDEGQRSFILVQTPETLRGGAGRGSAGVRSAAAGRGSAGVRSDGGGGGAGSASAASAGGGATSGTAAAERGAFTTISELTAERIRRAADELAPGLTFTEVTVAEAHAAEA</sequence>
<evidence type="ECO:0000256" key="3">
    <source>
        <dbReference type="ARBA" id="ARBA00022679"/>
    </source>
</evidence>
<feature type="region of interest" description="Disordered" evidence="5">
    <location>
        <begin position="29"/>
        <end position="70"/>
    </location>
</feature>
<comment type="caution">
    <text evidence="7">The sequence shown here is derived from an EMBL/GenBank/DDBJ whole genome shotgun (WGS) entry which is preliminary data.</text>
</comment>
<feature type="domain" description="DNA methylase N-4/N-6" evidence="6">
    <location>
        <begin position="100"/>
        <end position="369"/>
    </location>
</feature>
<dbReference type="InterPro" id="IPR002941">
    <property type="entry name" value="DNA_methylase_N4/N6"/>
</dbReference>
<feature type="region of interest" description="Disordered" evidence="5">
    <location>
        <begin position="386"/>
        <end position="434"/>
    </location>
</feature>
<dbReference type="PRINTS" id="PR00506">
    <property type="entry name" value="D21N6MTFRASE"/>
</dbReference>
<dbReference type="Pfam" id="PF01555">
    <property type="entry name" value="N6_N4_Mtase"/>
    <property type="match status" value="1"/>
</dbReference>
<evidence type="ECO:0000259" key="6">
    <source>
        <dbReference type="Pfam" id="PF01555"/>
    </source>
</evidence>
<keyword evidence="2" id="KW-0489">Methyltransferase</keyword>
<evidence type="ECO:0000256" key="2">
    <source>
        <dbReference type="ARBA" id="ARBA00022603"/>
    </source>
</evidence>
<feature type="compositionally biased region" description="Low complexity" evidence="5">
    <location>
        <begin position="29"/>
        <end position="52"/>
    </location>
</feature>
<evidence type="ECO:0000256" key="1">
    <source>
        <dbReference type="ARBA" id="ARBA00006594"/>
    </source>
</evidence>
<keyword evidence="8" id="KW-1185">Reference proteome</keyword>
<dbReference type="RefSeq" id="WP_339393452.1">
    <property type="nucleotide sequence ID" value="NZ_BAAAAF010000011.1"/>
</dbReference>
<protein>
    <recommendedName>
        <fullName evidence="6">DNA methylase N-4/N-6 domain-containing protein</fullName>
    </recommendedName>
</protein>
<dbReference type="Proteomes" id="UP001498238">
    <property type="component" value="Unassembled WGS sequence"/>
</dbReference>
<evidence type="ECO:0000256" key="5">
    <source>
        <dbReference type="SAM" id="MobiDB-lite"/>
    </source>
</evidence>
<keyword evidence="3" id="KW-0808">Transferase</keyword>
<accession>A0ABN0SQN9</accession>
<organism evidence="7 8">
    <name type="scientific">Brevibacterium metallidurans</name>
    <dbReference type="NCBI Taxonomy" id="1482676"/>
    <lineage>
        <taxon>Bacteria</taxon>
        <taxon>Bacillati</taxon>
        <taxon>Actinomycetota</taxon>
        <taxon>Actinomycetes</taxon>
        <taxon>Micrococcales</taxon>
        <taxon>Brevibacteriaceae</taxon>
        <taxon>Brevibacterium</taxon>
    </lineage>
</organism>
<evidence type="ECO:0000313" key="8">
    <source>
        <dbReference type="Proteomes" id="UP001498238"/>
    </source>
</evidence>
<gene>
    <name evidence="7" type="ORF">NCCP602_26820</name>
</gene>
<keyword evidence="4" id="KW-0949">S-adenosyl-L-methionine</keyword>
<evidence type="ECO:0000313" key="7">
    <source>
        <dbReference type="EMBL" id="GAA0036721.1"/>
    </source>
</evidence>
<dbReference type="InterPro" id="IPR002295">
    <property type="entry name" value="N4/N6-MTase_EcoPI_Mod-like"/>
</dbReference>
<dbReference type="InterPro" id="IPR002052">
    <property type="entry name" value="DNA_methylase_N6_adenine_CS"/>
</dbReference>